<dbReference type="EMBL" id="CP063304">
    <property type="protein sequence ID" value="QOV18028.1"/>
    <property type="molecule type" value="Genomic_DNA"/>
</dbReference>
<dbReference type="PANTHER" id="PTHR11803:SF58">
    <property type="entry name" value="PROTEIN HMF1-RELATED"/>
    <property type="match status" value="1"/>
</dbReference>
<evidence type="ECO:0000256" key="1">
    <source>
        <dbReference type="ARBA" id="ARBA00010552"/>
    </source>
</evidence>
<dbReference type="RefSeq" id="WP_193734390.1">
    <property type="nucleotide sequence ID" value="NZ_CP063304.1"/>
</dbReference>
<dbReference type="PANTHER" id="PTHR11803">
    <property type="entry name" value="2-IMINOBUTANOATE/2-IMINOPROPANOATE DEAMINASE RIDA"/>
    <property type="match status" value="1"/>
</dbReference>
<comment type="similarity">
    <text evidence="1">Belongs to the RutC family.</text>
</comment>
<dbReference type="Proteomes" id="UP000593601">
    <property type="component" value="Chromosome"/>
</dbReference>
<evidence type="ECO:0000313" key="2">
    <source>
        <dbReference type="EMBL" id="QOV18028.1"/>
    </source>
</evidence>
<accession>A0A7M2RD15</accession>
<evidence type="ECO:0000313" key="3">
    <source>
        <dbReference type="Proteomes" id="UP000593601"/>
    </source>
</evidence>
<dbReference type="NCBIfam" id="TIGR00004">
    <property type="entry name" value="Rid family detoxifying hydrolase"/>
    <property type="match status" value="1"/>
</dbReference>
<dbReference type="CDD" id="cd00448">
    <property type="entry name" value="YjgF_YER057c_UK114_family"/>
    <property type="match status" value="1"/>
</dbReference>
<dbReference type="SUPFAM" id="SSF55298">
    <property type="entry name" value="YjgF-like"/>
    <property type="match status" value="1"/>
</dbReference>
<dbReference type="Gene3D" id="3.30.1330.40">
    <property type="entry name" value="RutC-like"/>
    <property type="match status" value="1"/>
</dbReference>
<dbReference type="GO" id="GO:0019239">
    <property type="term" value="F:deaminase activity"/>
    <property type="evidence" value="ECO:0007669"/>
    <property type="project" value="TreeGrafter"/>
</dbReference>
<gene>
    <name evidence="2" type="ORF">INP51_08140</name>
</gene>
<dbReference type="InterPro" id="IPR006056">
    <property type="entry name" value="RidA"/>
</dbReference>
<protein>
    <submittedName>
        <fullName evidence="2">RidA family protein</fullName>
    </submittedName>
</protein>
<dbReference type="PROSITE" id="PS01094">
    <property type="entry name" value="UPF0076"/>
    <property type="match status" value="1"/>
</dbReference>
<dbReference type="InterPro" id="IPR019897">
    <property type="entry name" value="RidA_CS"/>
</dbReference>
<sequence>MAKEIINTKEAPAAIGPYVQAVKCNGILFISGQLGIDAKTGDLPESVEEQAKNSLKNLDAIMKEAKTDKSKVLKTTIFLADMGDFAKVNELYGDYFEGNNPARSCFAVAGLPKGGKVEIECMVEV</sequence>
<dbReference type="Pfam" id="PF01042">
    <property type="entry name" value="Ribonuc_L-PSP"/>
    <property type="match status" value="1"/>
</dbReference>
<dbReference type="InterPro" id="IPR006175">
    <property type="entry name" value="YjgF/YER057c/UK114"/>
</dbReference>
<dbReference type="InterPro" id="IPR035959">
    <property type="entry name" value="RutC-like_sf"/>
</dbReference>
<organism evidence="2 3">
    <name type="scientific">Blautia liquoris</name>
    <dbReference type="NCBI Taxonomy" id="2779518"/>
    <lineage>
        <taxon>Bacteria</taxon>
        <taxon>Bacillati</taxon>
        <taxon>Bacillota</taxon>
        <taxon>Clostridia</taxon>
        <taxon>Lachnospirales</taxon>
        <taxon>Lachnospiraceae</taxon>
        <taxon>Blautia</taxon>
    </lineage>
</organism>
<keyword evidence="3" id="KW-1185">Reference proteome</keyword>
<dbReference type="KEGG" id="bliq:INP51_08140"/>
<dbReference type="FunFam" id="3.30.1330.40:FF:000001">
    <property type="entry name" value="L-PSP family endoribonuclease"/>
    <property type="match status" value="1"/>
</dbReference>
<name>A0A7M2RD15_9FIRM</name>
<proteinExistence type="inferred from homology"/>
<reference evidence="2 3" key="1">
    <citation type="submission" date="2020-10" db="EMBL/GenBank/DDBJ databases">
        <title>Blautia liquoris sp.nov., isolated from the mud in a fermentation cellar used for the production of Chinese strong-flavoured liquor.</title>
        <authorList>
            <person name="Lu L."/>
        </authorList>
    </citation>
    <scope>NUCLEOTIDE SEQUENCE [LARGE SCALE GENOMIC DNA]</scope>
    <source>
        <strain evidence="2 3">LZLJ-3</strain>
    </source>
</reference>
<dbReference type="GO" id="GO:0005829">
    <property type="term" value="C:cytosol"/>
    <property type="evidence" value="ECO:0007669"/>
    <property type="project" value="TreeGrafter"/>
</dbReference>
<dbReference type="AlphaFoldDB" id="A0A7M2RD15"/>